<dbReference type="RefSeq" id="WP_160320619.1">
    <property type="nucleotide sequence ID" value="NZ_BPQZ01000004.1"/>
</dbReference>
<dbReference type="Proteomes" id="UP001157440">
    <property type="component" value="Unassembled WGS sequence"/>
</dbReference>
<name>A0AA37TK80_9HYPH</name>
<protein>
    <submittedName>
        <fullName evidence="1">Uncharacterized protein</fullName>
    </submittedName>
</protein>
<keyword evidence="2" id="KW-1185">Reference proteome</keyword>
<comment type="caution">
    <text evidence="1">The sequence shown here is derived from an EMBL/GenBank/DDBJ whole genome shotgun (WGS) entry which is preliminary data.</text>
</comment>
<gene>
    <name evidence="1" type="ORF">GCM10007890_44840</name>
</gene>
<organism evidence="1 2">
    <name type="scientific">Methylobacterium tardum</name>
    <dbReference type="NCBI Taxonomy" id="374432"/>
    <lineage>
        <taxon>Bacteria</taxon>
        <taxon>Pseudomonadati</taxon>
        <taxon>Pseudomonadota</taxon>
        <taxon>Alphaproteobacteria</taxon>
        <taxon>Hyphomicrobiales</taxon>
        <taxon>Methylobacteriaceae</taxon>
        <taxon>Methylobacterium</taxon>
    </lineage>
</organism>
<proteinExistence type="predicted"/>
<evidence type="ECO:0000313" key="2">
    <source>
        <dbReference type="Proteomes" id="UP001157440"/>
    </source>
</evidence>
<accession>A0AA37TK80</accession>
<sequence>MNEPYRVETLTADFQPPLAPLIDRAFDAWDGDVAALLGVPRGTFEPETEASEPTEF</sequence>
<reference evidence="2" key="1">
    <citation type="journal article" date="2019" name="Int. J. Syst. Evol. Microbiol.">
        <title>The Global Catalogue of Microorganisms (GCM) 10K type strain sequencing project: providing services to taxonomists for standard genome sequencing and annotation.</title>
        <authorList>
            <consortium name="The Broad Institute Genomics Platform"/>
            <consortium name="The Broad Institute Genome Sequencing Center for Infectious Disease"/>
            <person name="Wu L."/>
            <person name="Ma J."/>
        </authorList>
    </citation>
    <scope>NUCLEOTIDE SEQUENCE [LARGE SCALE GENOMIC DNA]</scope>
    <source>
        <strain evidence="2">NBRC 103632</strain>
    </source>
</reference>
<evidence type="ECO:0000313" key="1">
    <source>
        <dbReference type="EMBL" id="GLS72469.1"/>
    </source>
</evidence>
<dbReference type="AlphaFoldDB" id="A0AA37TK80"/>
<dbReference type="EMBL" id="BSPL01000023">
    <property type="protein sequence ID" value="GLS72469.1"/>
    <property type="molecule type" value="Genomic_DNA"/>
</dbReference>